<reference evidence="1 2" key="1">
    <citation type="submission" date="2024-11" db="EMBL/GenBank/DDBJ databases">
        <authorList>
            <person name="Heng Y.C."/>
            <person name="Lim A.C.H."/>
            <person name="Lee J.K.Y."/>
            <person name="Kittelmann S."/>
        </authorList>
    </citation>
    <scope>NUCLEOTIDE SEQUENCE [LARGE SCALE GENOMIC DNA]</scope>
    <source>
        <strain evidence="1 2">WILCCON 0114</strain>
    </source>
</reference>
<protein>
    <recommendedName>
        <fullName evidence="3">Lipoprotein</fullName>
    </recommendedName>
</protein>
<proteinExistence type="predicted"/>
<accession>A0ABW8TC86</accession>
<dbReference type="PROSITE" id="PS51257">
    <property type="entry name" value="PROKAR_LIPOPROTEIN"/>
    <property type="match status" value="1"/>
</dbReference>
<organism evidence="1 2">
    <name type="scientific">Clostridium neuense</name>
    <dbReference type="NCBI Taxonomy" id="1728934"/>
    <lineage>
        <taxon>Bacteria</taxon>
        <taxon>Bacillati</taxon>
        <taxon>Bacillota</taxon>
        <taxon>Clostridia</taxon>
        <taxon>Eubacteriales</taxon>
        <taxon>Clostridiaceae</taxon>
        <taxon>Clostridium</taxon>
    </lineage>
</organism>
<dbReference type="EMBL" id="JBJIAA010000002">
    <property type="protein sequence ID" value="MFL0249260.1"/>
    <property type="molecule type" value="Genomic_DNA"/>
</dbReference>
<evidence type="ECO:0008006" key="3">
    <source>
        <dbReference type="Google" id="ProtNLM"/>
    </source>
</evidence>
<evidence type="ECO:0000313" key="1">
    <source>
        <dbReference type="EMBL" id="MFL0249260.1"/>
    </source>
</evidence>
<sequence>MIKSIRRLMLITLSLLILTTFIGCDNKESSKSTFGINQFTKQMKAKNYNFKLKDVQKDFLQATRKMMVIDKETIFIYLYDNDKEAEADSKRVDPIGCSYTNGRHSVQVSWSLAPHFYRKGAIIVQYAGSSKKIISDLKDIMGEQFAGFK</sequence>
<dbReference type="RefSeq" id="WP_406785933.1">
    <property type="nucleotide sequence ID" value="NZ_JBJIAA010000002.1"/>
</dbReference>
<comment type="caution">
    <text evidence="1">The sequence shown here is derived from an EMBL/GenBank/DDBJ whole genome shotgun (WGS) entry which is preliminary data.</text>
</comment>
<name>A0ABW8TC86_9CLOT</name>
<dbReference type="Proteomes" id="UP001623592">
    <property type="component" value="Unassembled WGS sequence"/>
</dbReference>
<evidence type="ECO:0000313" key="2">
    <source>
        <dbReference type="Proteomes" id="UP001623592"/>
    </source>
</evidence>
<gene>
    <name evidence="1" type="ORF">ACJDT4_02415</name>
</gene>
<keyword evidence="2" id="KW-1185">Reference proteome</keyword>